<dbReference type="AlphaFoldDB" id="A0A0B8T2H8"/>
<proteinExistence type="predicted"/>
<dbReference type="EMBL" id="JJMU01000019">
    <property type="protein sequence ID" value="KGE15101.1"/>
    <property type="molecule type" value="Genomic_DNA"/>
</dbReference>
<sequence>MIFIWFLDEVKSIEFRMFAAVFFRLNVYNIYF</sequence>
<comment type="caution">
    <text evidence="1">The sequence shown here is derived from an EMBL/GenBank/DDBJ whole genome shotgun (WGS) entry which is preliminary data.</text>
</comment>
<dbReference type="STRING" id="1229276.DI53_1099"/>
<evidence type="ECO:0000313" key="1">
    <source>
        <dbReference type="EMBL" id="KGE15101.1"/>
    </source>
</evidence>
<reference evidence="1 2" key="2">
    <citation type="journal article" date="2015" name="PLoS ONE">
        <title>Whole-Genome Optical Mapping and Finished Genome Sequence of Sphingobacterium deserti sp. nov., a New Species Isolated from the Western Desert of China.</title>
        <authorList>
            <person name="Teng C."/>
            <person name="Zhou Z."/>
            <person name="Molnar I."/>
            <person name="Li X."/>
            <person name="Tang R."/>
            <person name="Chen M."/>
            <person name="Wang L."/>
            <person name="Su S."/>
            <person name="Zhang W."/>
            <person name="Lin M."/>
        </authorList>
    </citation>
    <scope>NUCLEOTIDE SEQUENCE [LARGE SCALE GENOMIC DNA]</scope>
    <source>
        <strain evidence="2">ACCC05744</strain>
    </source>
</reference>
<protein>
    <submittedName>
        <fullName evidence="1">Uncharacterized protein</fullName>
    </submittedName>
</protein>
<gene>
    <name evidence="1" type="ORF">DI53_1099</name>
</gene>
<keyword evidence="2" id="KW-1185">Reference proteome</keyword>
<dbReference type="Proteomes" id="UP000031802">
    <property type="component" value="Unassembled WGS sequence"/>
</dbReference>
<evidence type="ECO:0000313" key="2">
    <source>
        <dbReference type="Proteomes" id="UP000031802"/>
    </source>
</evidence>
<name>A0A0B8T2H8_9SPHI</name>
<accession>A0A0B8T2H8</accession>
<organism evidence="1 2">
    <name type="scientific">Sphingobacterium deserti</name>
    <dbReference type="NCBI Taxonomy" id="1229276"/>
    <lineage>
        <taxon>Bacteria</taxon>
        <taxon>Pseudomonadati</taxon>
        <taxon>Bacteroidota</taxon>
        <taxon>Sphingobacteriia</taxon>
        <taxon>Sphingobacteriales</taxon>
        <taxon>Sphingobacteriaceae</taxon>
        <taxon>Sphingobacterium</taxon>
    </lineage>
</organism>
<reference evidence="2" key="1">
    <citation type="submission" date="2014-04" db="EMBL/GenBank/DDBJ databases">
        <title>Whole-Genome optical mapping and complete genome sequence of Sphingobacterium deserti sp. nov., a new spaces isolated from desert in the west of China.</title>
        <authorList>
            <person name="Teng C."/>
            <person name="Zhou Z."/>
            <person name="Li X."/>
            <person name="Chen M."/>
            <person name="Lin M."/>
            <person name="Wang L."/>
            <person name="Su S."/>
            <person name="Zhang C."/>
            <person name="Zhang W."/>
        </authorList>
    </citation>
    <scope>NUCLEOTIDE SEQUENCE [LARGE SCALE GENOMIC DNA]</scope>
    <source>
        <strain evidence="2">ACCC05744</strain>
    </source>
</reference>